<accession>A0ACC6T8G1</accession>
<organism evidence="1 2">
    <name type="scientific">Mesorhizobium australicum</name>
    <dbReference type="NCBI Taxonomy" id="536018"/>
    <lineage>
        <taxon>Bacteria</taxon>
        <taxon>Pseudomonadati</taxon>
        <taxon>Pseudomonadota</taxon>
        <taxon>Alphaproteobacteria</taxon>
        <taxon>Hyphomicrobiales</taxon>
        <taxon>Phyllobacteriaceae</taxon>
        <taxon>Mesorhizobium</taxon>
    </lineage>
</organism>
<evidence type="ECO:0000313" key="2">
    <source>
        <dbReference type="Proteomes" id="UP001480082"/>
    </source>
</evidence>
<keyword evidence="2" id="KW-1185">Reference proteome</keyword>
<sequence length="51" mass="5682">MEDQSVGQPGIVVDDRIKDHLIDAAGVFLDLSAADADWFRNFYRRAGFDAP</sequence>
<evidence type="ECO:0000313" key="1">
    <source>
        <dbReference type="EMBL" id="MER9288236.1"/>
    </source>
</evidence>
<dbReference type="Proteomes" id="UP001480082">
    <property type="component" value="Unassembled WGS sequence"/>
</dbReference>
<gene>
    <name evidence="1" type="ORF">NKI81_30750</name>
</gene>
<comment type="caution">
    <text evidence="1">The sequence shown here is derived from an EMBL/GenBank/DDBJ whole genome shotgun (WGS) entry which is preliminary data.</text>
</comment>
<name>A0ACC6T8G1_9HYPH</name>
<protein>
    <submittedName>
        <fullName evidence="1">Uncharacterized protein</fullName>
    </submittedName>
</protein>
<dbReference type="EMBL" id="JAMYRI010000032">
    <property type="protein sequence ID" value="MER9288236.1"/>
    <property type="molecule type" value="Genomic_DNA"/>
</dbReference>
<reference evidence="1 2" key="1">
    <citation type="journal article" date="2024" name="Proc. Natl. Acad. Sci. U.S.A.">
        <title>The evolutionary genomics of adaptation to stress in wild rhizobium bacteria.</title>
        <authorList>
            <person name="Kehlet-Delgado H."/>
            <person name="Montoya A.P."/>
            <person name="Jensen K.T."/>
            <person name="Wendlandt C.E."/>
            <person name="Dexheimer C."/>
            <person name="Roberts M."/>
            <person name="Torres Martinez L."/>
            <person name="Friesen M.L."/>
            <person name="Griffitts J.S."/>
            <person name="Porter S.S."/>
        </authorList>
    </citation>
    <scope>NUCLEOTIDE SEQUENCE [LARGE SCALE GENOMIC DNA]</scope>
    <source>
        <strain evidence="1 2">M0468</strain>
    </source>
</reference>
<proteinExistence type="predicted"/>